<keyword evidence="3" id="KW-1185">Reference proteome</keyword>
<organism evidence="2 3">
    <name type="scientific">Fodinibius salsisoli</name>
    <dbReference type="NCBI Taxonomy" id="2820877"/>
    <lineage>
        <taxon>Bacteria</taxon>
        <taxon>Pseudomonadati</taxon>
        <taxon>Balneolota</taxon>
        <taxon>Balneolia</taxon>
        <taxon>Balneolales</taxon>
        <taxon>Balneolaceae</taxon>
        <taxon>Fodinibius</taxon>
    </lineage>
</organism>
<comment type="caution">
    <text evidence="2">The sequence shown here is derived from an EMBL/GenBank/DDBJ whole genome shotgun (WGS) entry which is preliminary data.</text>
</comment>
<evidence type="ECO:0000259" key="1">
    <source>
        <dbReference type="Pfam" id="PF06889"/>
    </source>
</evidence>
<accession>A0ABT3PS97</accession>
<feature type="domain" description="DUF1266" evidence="1">
    <location>
        <begin position="56"/>
        <end position="218"/>
    </location>
</feature>
<name>A0ABT3PS97_9BACT</name>
<proteinExistence type="predicted"/>
<reference evidence="2 3" key="1">
    <citation type="submission" date="2021-03" db="EMBL/GenBank/DDBJ databases">
        <title>Aliifodinibius sp. nov., a new bacterium isolated from saline soil.</title>
        <authorList>
            <person name="Galisteo C."/>
            <person name="De La Haba R."/>
            <person name="Sanchez-Porro C."/>
            <person name="Ventosa A."/>
        </authorList>
    </citation>
    <scope>NUCLEOTIDE SEQUENCE [LARGE SCALE GENOMIC DNA]</scope>
    <source>
        <strain evidence="2 3">1BSP15-2V2</strain>
    </source>
</reference>
<evidence type="ECO:0000313" key="2">
    <source>
        <dbReference type="EMBL" id="MCW9708721.1"/>
    </source>
</evidence>
<dbReference type="Pfam" id="PF06889">
    <property type="entry name" value="DUF1266"/>
    <property type="match status" value="1"/>
</dbReference>
<dbReference type="InterPro" id="IPR009677">
    <property type="entry name" value="DUF1266"/>
</dbReference>
<dbReference type="Proteomes" id="UP001207918">
    <property type="component" value="Unassembled WGS sequence"/>
</dbReference>
<dbReference type="RefSeq" id="WP_265767528.1">
    <property type="nucleotide sequence ID" value="NZ_JAGGJA010000016.1"/>
</dbReference>
<gene>
    <name evidence="2" type="ORF">J6I44_17815</name>
</gene>
<evidence type="ECO:0000313" key="3">
    <source>
        <dbReference type="Proteomes" id="UP001207918"/>
    </source>
</evidence>
<sequence>MNQFKYENPDQLSQKQLWLLATSAMLAQLNNQRHDTLMPKGDYTHPELVENIRHVLTRDWEINNLADLSDTIKTLNEKKSFTGELNTWEVLSGEELKIAATKKDQLGDYSHVMDMVHNYRDSLPGGDMAWHYGRCSWLIRMSAFLKYITEEEAWALLEDNGRRIKTVFSSWAEFGLSYMVGAQYWRRNTYTPEAVRRYTKHFQFLITNKESPWTHVSWGIEL</sequence>
<dbReference type="EMBL" id="JAGGJA010000016">
    <property type="protein sequence ID" value="MCW9708721.1"/>
    <property type="molecule type" value="Genomic_DNA"/>
</dbReference>
<protein>
    <submittedName>
        <fullName evidence="2">DUF1266 domain-containing protein</fullName>
    </submittedName>
</protein>